<dbReference type="GO" id="GO:0005829">
    <property type="term" value="C:cytosol"/>
    <property type="evidence" value="ECO:0007669"/>
    <property type="project" value="TreeGrafter"/>
</dbReference>
<dbReference type="NCBIfam" id="TIGR01549">
    <property type="entry name" value="HAD-SF-IA-v1"/>
    <property type="match status" value="1"/>
</dbReference>
<dbReference type="PANTHER" id="PTHR43434:SF1">
    <property type="entry name" value="PHOSPHOGLYCOLATE PHOSPHATASE"/>
    <property type="match status" value="1"/>
</dbReference>
<dbReference type="InterPro" id="IPR036412">
    <property type="entry name" value="HAD-like_sf"/>
</dbReference>
<reference evidence="5" key="1">
    <citation type="journal article" date="2020" name="mSystems">
        <title>Genome- and Community-Level Interaction Insights into Carbon Utilization and Element Cycling Functions of Hydrothermarchaeota in Hydrothermal Sediment.</title>
        <authorList>
            <person name="Zhou Z."/>
            <person name="Liu Y."/>
            <person name="Xu W."/>
            <person name="Pan J."/>
            <person name="Luo Z.H."/>
            <person name="Li M."/>
        </authorList>
    </citation>
    <scope>NUCLEOTIDE SEQUENCE [LARGE SCALE GENOMIC DNA]</scope>
    <source>
        <strain evidence="5">SpSt-349</strain>
    </source>
</reference>
<organism evidence="5">
    <name type="scientific">Geobacter metallireducens</name>
    <dbReference type="NCBI Taxonomy" id="28232"/>
    <lineage>
        <taxon>Bacteria</taxon>
        <taxon>Pseudomonadati</taxon>
        <taxon>Thermodesulfobacteriota</taxon>
        <taxon>Desulfuromonadia</taxon>
        <taxon>Geobacterales</taxon>
        <taxon>Geobacteraceae</taxon>
        <taxon>Geobacter</taxon>
    </lineage>
</organism>
<dbReference type="InterPro" id="IPR050155">
    <property type="entry name" value="HAD-like_hydrolase_sf"/>
</dbReference>
<evidence type="ECO:0000256" key="1">
    <source>
        <dbReference type="ARBA" id="ARBA00000830"/>
    </source>
</evidence>
<dbReference type="NCBIfam" id="TIGR01509">
    <property type="entry name" value="HAD-SF-IA-v3"/>
    <property type="match status" value="1"/>
</dbReference>
<evidence type="ECO:0000256" key="2">
    <source>
        <dbReference type="ARBA" id="ARBA00004818"/>
    </source>
</evidence>
<dbReference type="EC" id="3.1.3.18" evidence="4"/>
<dbReference type="Gene3D" id="1.10.150.240">
    <property type="entry name" value="Putative phosphatase, domain 2"/>
    <property type="match status" value="1"/>
</dbReference>
<dbReference type="EMBL" id="DSOV01000024">
    <property type="protein sequence ID" value="HEN41987.1"/>
    <property type="molecule type" value="Genomic_DNA"/>
</dbReference>
<sequence>MFDSFEANLAFYQRVMEMMGRAPLDRSDADLMRILHTYANREVLGHFFPDREEWEEAVRCAGRIDYRDLIPLMVMEDGFRETLDALRGRVELAVCTNRSTSMDTVLASFDLTSYFGLVMTAAKVANPKPHPEPLLKVLEHFGIEPRQALFVGDSAVDRMAAEAAGIPFVAYRSDLPAMACIGHHGDILHLLPPWGRKGGLA</sequence>
<gene>
    <name evidence="5" type="ORF">ENQ87_06360</name>
</gene>
<comment type="similarity">
    <text evidence="3">Belongs to the HAD-like hydrolase superfamily. CbbY/CbbZ/Gph/YieH family.</text>
</comment>
<evidence type="ECO:0000256" key="4">
    <source>
        <dbReference type="ARBA" id="ARBA00013078"/>
    </source>
</evidence>
<evidence type="ECO:0000256" key="3">
    <source>
        <dbReference type="ARBA" id="ARBA00006171"/>
    </source>
</evidence>
<dbReference type="Gene3D" id="3.40.50.1000">
    <property type="entry name" value="HAD superfamily/HAD-like"/>
    <property type="match status" value="1"/>
</dbReference>
<dbReference type="InterPro" id="IPR023198">
    <property type="entry name" value="PGP-like_dom2"/>
</dbReference>
<accession>A0A831UBN9</accession>
<comment type="catalytic activity">
    <reaction evidence="1">
        <text>2-phosphoglycolate + H2O = glycolate + phosphate</text>
        <dbReference type="Rhea" id="RHEA:14369"/>
        <dbReference type="ChEBI" id="CHEBI:15377"/>
        <dbReference type="ChEBI" id="CHEBI:29805"/>
        <dbReference type="ChEBI" id="CHEBI:43474"/>
        <dbReference type="ChEBI" id="CHEBI:58033"/>
        <dbReference type="EC" id="3.1.3.18"/>
    </reaction>
</comment>
<keyword evidence="5" id="KW-0378">Hydrolase</keyword>
<dbReference type="PANTHER" id="PTHR43434">
    <property type="entry name" value="PHOSPHOGLYCOLATE PHOSPHATASE"/>
    <property type="match status" value="1"/>
</dbReference>
<dbReference type="InterPro" id="IPR041492">
    <property type="entry name" value="HAD_2"/>
</dbReference>
<dbReference type="SUPFAM" id="SSF56784">
    <property type="entry name" value="HAD-like"/>
    <property type="match status" value="1"/>
</dbReference>
<evidence type="ECO:0000313" key="5">
    <source>
        <dbReference type="EMBL" id="HEN41987.1"/>
    </source>
</evidence>
<proteinExistence type="inferred from homology"/>
<comment type="caution">
    <text evidence="5">The sequence shown here is derived from an EMBL/GenBank/DDBJ whole genome shotgun (WGS) entry which is preliminary data.</text>
</comment>
<dbReference type="Pfam" id="PF13419">
    <property type="entry name" value="HAD_2"/>
    <property type="match status" value="1"/>
</dbReference>
<name>A0A831UBN9_GEOME</name>
<dbReference type="AlphaFoldDB" id="A0A831UBN9"/>
<protein>
    <recommendedName>
        <fullName evidence="4">phosphoglycolate phosphatase</fullName>
        <ecNumber evidence="4">3.1.3.18</ecNumber>
    </recommendedName>
</protein>
<dbReference type="InterPro" id="IPR006439">
    <property type="entry name" value="HAD-SF_hydro_IA"/>
</dbReference>
<dbReference type="GO" id="GO:0008967">
    <property type="term" value="F:phosphoglycolate phosphatase activity"/>
    <property type="evidence" value="ECO:0007669"/>
    <property type="project" value="UniProtKB-EC"/>
</dbReference>
<dbReference type="InterPro" id="IPR023214">
    <property type="entry name" value="HAD_sf"/>
</dbReference>
<comment type="pathway">
    <text evidence="2">Organic acid metabolism; glycolate biosynthesis; glycolate from 2-phosphoglycolate: step 1/1.</text>
</comment>
<dbReference type="GO" id="GO:0006281">
    <property type="term" value="P:DNA repair"/>
    <property type="evidence" value="ECO:0007669"/>
    <property type="project" value="TreeGrafter"/>
</dbReference>